<dbReference type="InterPro" id="IPR027417">
    <property type="entry name" value="P-loop_NTPase"/>
</dbReference>
<sequence length="1141" mass="123170">MLLNLGVTSAHEVLPRGPPYSQLPNCRIKVIADGKMFKSTLSKHTVTPTWRETFTIPVLDMNAALSIQLWHDSSLPFTDYLLGEATITVEEALGRARDGLDFKLRLTRWSKALSAIISGASLVLSATLADDSTAVNDALLAAKQSVSSGSLRAATAEALDSARLMPATALLSNSTRLLQAVLTKLEIFIGIIDQASKIHPIACLAWGIVSSALKVVQGQFDRDARIIELLDTISGVYAFVDTIKTMSDLTPVLENNVDSALKQTMECALFIREYCGSGFAGRSFKQSYDISVHKKISGFMETFRALQRSIAAGVSLQTALVSYRVMDRVDTLAREHNLRKLNATELDASSRPCCLPSTRFDLLQDITTWTMTPTSEAKNILWLHGLAGSGKSTVATTLANFFRDLRRLGAFVFFNRDEPEKSAPSRVIRTIAAQLAAFDPRIGQAIARAIDNIPSICESPLALQFTEFIVKPLTTIETLALEGPIVVVLDALDECGTPATRESLLSVLAEQSAHLPSFLRIIITSRTEVDITDALELHPNIRNQELDIATSTNESDIAAFFRERLHTIRTKRKNRALSLPADWPGEEAIQSLTKRAAGLFVWASTACAFIDGHDPRARLHMLLHGDVTSTPIRALDALYSTALAAAGDWDDPDFVSSFQEILGTIVVSKEPLTVDIVDALLGLPADASSVHTIERFGCVLSWGIDQPIRTLHPSFVDFLTTPERCQRSEWFIDTGAHHRRVALKCLDHMEQYFKDDSAVPSAESVIPASVAYACNFYISHLASVPSNIADIATRVSNFLSDHLHDWLDAMDRLKATESVVSLLTTLLEWVRKDSTSSLDPAVITLEAIIVGAVHVTANLKDECPSSAHASADLRTTASLAEHSSMPSIFEVLFGDGPCEPALASAAPLATTAGDMYTSSATILDSSTLPLPSLGRQAVKADTTVTPIIDTGGGASLLTALPEGAPFEEYHRSQSDRFTSGPCCVFSPLSDHGDHEVHVARGSAVHSGGHTPDKKTCVLPTSTRSPAFSDFGPLVSITVNGTPLEGLLPLKHPDASSGRTFSSRTSFISTLPTGISSLVSDMLMHGSTAIRTMHPGLSLAEPSLAYPEFLALRRAKDDEVSATQGLGQNDVKGGTFVVEVNG</sequence>
<dbReference type="STRING" id="92696.A0A4V2MX93"/>
<comment type="caution">
    <text evidence="3">The sequence shown here is derived from an EMBL/GenBank/DDBJ whole genome shotgun (WGS) entry which is preliminary data.</text>
</comment>
<evidence type="ECO:0000259" key="2">
    <source>
        <dbReference type="PROSITE" id="PS50004"/>
    </source>
</evidence>
<keyword evidence="4" id="KW-1185">Reference proteome</keyword>
<dbReference type="SUPFAM" id="SSF49562">
    <property type="entry name" value="C2 domain (Calcium/lipid-binding domain, CaLB)"/>
    <property type="match status" value="1"/>
</dbReference>
<feature type="domain" description="C2" evidence="2">
    <location>
        <begin position="1"/>
        <end position="102"/>
    </location>
</feature>
<evidence type="ECO:0000256" key="1">
    <source>
        <dbReference type="ARBA" id="ARBA00022737"/>
    </source>
</evidence>
<dbReference type="CDD" id="cd00030">
    <property type="entry name" value="C2"/>
    <property type="match status" value="1"/>
</dbReference>
<keyword evidence="1" id="KW-0677">Repeat</keyword>
<dbReference type="Pfam" id="PF00168">
    <property type="entry name" value="C2"/>
    <property type="match status" value="1"/>
</dbReference>
<dbReference type="InterPro" id="IPR000008">
    <property type="entry name" value="C2_dom"/>
</dbReference>
<accession>A0A4V2MX93</accession>
<proteinExistence type="predicted"/>
<dbReference type="Proteomes" id="UP000292702">
    <property type="component" value="Unassembled WGS sequence"/>
</dbReference>
<dbReference type="Pfam" id="PF24883">
    <property type="entry name" value="NPHP3_N"/>
    <property type="match status" value="1"/>
</dbReference>
<dbReference type="OrthoDB" id="2658414at2759"/>
<evidence type="ECO:0000313" key="3">
    <source>
        <dbReference type="EMBL" id="TCD69247.1"/>
    </source>
</evidence>
<dbReference type="PANTHER" id="PTHR10039">
    <property type="entry name" value="AMELOGENIN"/>
    <property type="match status" value="1"/>
</dbReference>
<organism evidence="3 4">
    <name type="scientific">Steccherinum ochraceum</name>
    <dbReference type="NCBI Taxonomy" id="92696"/>
    <lineage>
        <taxon>Eukaryota</taxon>
        <taxon>Fungi</taxon>
        <taxon>Dikarya</taxon>
        <taxon>Basidiomycota</taxon>
        <taxon>Agaricomycotina</taxon>
        <taxon>Agaricomycetes</taxon>
        <taxon>Polyporales</taxon>
        <taxon>Steccherinaceae</taxon>
        <taxon>Steccherinum</taxon>
    </lineage>
</organism>
<dbReference type="EMBL" id="RWJN01000046">
    <property type="protein sequence ID" value="TCD69247.1"/>
    <property type="molecule type" value="Genomic_DNA"/>
</dbReference>
<reference evidence="3 4" key="1">
    <citation type="submission" date="2018-11" db="EMBL/GenBank/DDBJ databases">
        <title>Genome assembly of Steccherinum ochraceum LE-BIN_3174, the white-rot fungus of the Steccherinaceae family (The Residual Polyporoid clade, Polyporales, Basidiomycota).</title>
        <authorList>
            <person name="Fedorova T.V."/>
            <person name="Glazunova O.A."/>
            <person name="Landesman E.O."/>
            <person name="Moiseenko K.V."/>
            <person name="Psurtseva N.V."/>
            <person name="Savinova O.S."/>
            <person name="Shakhova N.V."/>
            <person name="Tyazhelova T.V."/>
            <person name="Vasina D.V."/>
        </authorList>
    </citation>
    <scope>NUCLEOTIDE SEQUENCE [LARGE SCALE GENOMIC DNA]</scope>
    <source>
        <strain evidence="3 4">LE-BIN_3174</strain>
    </source>
</reference>
<dbReference type="InterPro" id="IPR035892">
    <property type="entry name" value="C2_domain_sf"/>
</dbReference>
<gene>
    <name evidence="3" type="primary">POC1A_3</name>
    <name evidence="3" type="ORF">EIP91_008350</name>
</gene>
<dbReference type="PROSITE" id="PS50004">
    <property type="entry name" value="C2"/>
    <property type="match status" value="1"/>
</dbReference>
<protein>
    <submittedName>
        <fullName evidence="3">POC1 centriolar protein</fullName>
    </submittedName>
</protein>
<dbReference type="SUPFAM" id="SSF52540">
    <property type="entry name" value="P-loop containing nucleoside triphosphate hydrolases"/>
    <property type="match status" value="1"/>
</dbReference>
<dbReference type="PANTHER" id="PTHR10039:SF17">
    <property type="entry name" value="FUNGAL STAND N-TERMINAL GOODBYE DOMAIN-CONTAINING PROTEIN-RELATED"/>
    <property type="match status" value="1"/>
</dbReference>
<dbReference type="Gene3D" id="2.60.40.150">
    <property type="entry name" value="C2 domain"/>
    <property type="match status" value="1"/>
</dbReference>
<dbReference type="AlphaFoldDB" id="A0A4V2MX93"/>
<dbReference type="SMART" id="SM00239">
    <property type="entry name" value="C2"/>
    <property type="match status" value="1"/>
</dbReference>
<name>A0A4V2MX93_9APHY</name>
<dbReference type="InterPro" id="IPR056884">
    <property type="entry name" value="NPHP3-like_N"/>
</dbReference>
<dbReference type="Gene3D" id="3.40.50.300">
    <property type="entry name" value="P-loop containing nucleotide triphosphate hydrolases"/>
    <property type="match status" value="1"/>
</dbReference>
<evidence type="ECO:0000313" key="4">
    <source>
        <dbReference type="Proteomes" id="UP000292702"/>
    </source>
</evidence>